<reference evidence="1 2" key="1">
    <citation type="submission" date="2005-09" db="EMBL/GenBank/DDBJ databases">
        <authorList>
            <person name="Mural R.J."/>
            <person name="Li P.W."/>
            <person name="Adams M.D."/>
            <person name="Amanatides P.G."/>
            <person name="Baden-Tillson H."/>
            <person name="Barnstead M."/>
            <person name="Chin S.H."/>
            <person name="Dew I."/>
            <person name="Evans C.A."/>
            <person name="Ferriera S."/>
            <person name="Flanigan M."/>
            <person name="Fosler C."/>
            <person name="Glodek A."/>
            <person name="Gu Z."/>
            <person name="Holt R.A."/>
            <person name="Jennings D."/>
            <person name="Kraft C.L."/>
            <person name="Lu F."/>
            <person name="Nguyen T."/>
            <person name="Nusskern D.R."/>
            <person name="Pfannkoch C.M."/>
            <person name="Sitter C."/>
            <person name="Sutton G.G."/>
            <person name="Venter J.C."/>
            <person name="Wang Z."/>
            <person name="Woodage T."/>
            <person name="Zheng X.H."/>
            <person name="Zhong F."/>
        </authorList>
    </citation>
    <scope>NUCLEOTIDE SEQUENCE [LARGE SCALE GENOMIC DNA]</scope>
    <source>
        <strain>BN</strain>
        <strain evidence="2">Sprague-Dawley</strain>
    </source>
</reference>
<dbReference type="AlphaFoldDB" id="A6JZ37"/>
<dbReference type="Proteomes" id="UP000234681">
    <property type="component" value="Chromosome 5"/>
</dbReference>
<accession>A6JZ37</accession>
<evidence type="ECO:0000313" key="2">
    <source>
        <dbReference type="Proteomes" id="UP000234681"/>
    </source>
</evidence>
<organism evidence="1 2">
    <name type="scientific">Rattus norvegicus</name>
    <name type="common">Rat</name>
    <dbReference type="NCBI Taxonomy" id="10116"/>
    <lineage>
        <taxon>Eukaryota</taxon>
        <taxon>Metazoa</taxon>
        <taxon>Chordata</taxon>
        <taxon>Craniata</taxon>
        <taxon>Vertebrata</taxon>
        <taxon>Euteleostomi</taxon>
        <taxon>Mammalia</taxon>
        <taxon>Eutheria</taxon>
        <taxon>Euarchontoglires</taxon>
        <taxon>Glires</taxon>
        <taxon>Rodentia</taxon>
        <taxon>Myomorpha</taxon>
        <taxon>Muroidea</taxon>
        <taxon>Muridae</taxon>
        <taxon>Murinae</taxon>
        <taxon>Rattus</taxon>
    </lineage>
</organism>
<name>A6JZ37_RAT</name>
<protein>
    <submittedName>
        <fullName evidence="1">RCG50303</fullName>
    </submittedName>
</protein>
<proteinExistence type="predicted"/>
<gene>
    <name evidence="1" type="ORF">rCG_50303</name>
</gene>
<dbReference type="EMBL" id="CH474008">
    <property type="protein sequence ID" value="EDL90316.1"/>
    <property type="molecule type" value="Genomic_DNA"/>
</dbReference>
<sequence length="45" mass="5436">MGKKERKKERKKPLCEMTCFPILEIYEQPQELVCTKVHHCPFRAM</sequence>
<evidence type="ECO:0000313" key="1">
    <source>
        <dbReference type="EMBL" id="EDL90316.1"/>
    </source>
</evidence>